<dbReference type="OrthoDB" id="5844099at2759"/>
<accession>A0A3P6U7N9</accession>
<dbReference type="OMA" id="AWIYHLL"/>
<dbReference type="EMBL" id="UYRX01000953">
    <property type="protein sequence ID" value="VDK87350.1"/>
    <property type="molecule type" value="Genomic_DNA"/>
</dbReference>
<evidence type="ECO:0000313" key="2">
    <source>
        <dbReference type="EMBL" id="VDK87350.1"/>
    </source>
</evidence>
<dbReference type="AlphaFoldDB" id="A0A3P6U7N9"/>
<protein>
    <submittedName>
        <fullName evidence="2">Uncharacterized protein</fullName>
    </submittedName>
</protein>
<sequence>MDEAQHILSGGSAESRRFNERRRKRKNEKEKKEDKKYSNILFSCVTVRQLRNLLNKVDKKDSDERRTNEGVDGKVVGRGAVRRLTSNKAKQQKAIKKQPTKVSHPVAENGVGARTFPVAAISMGLFIANGGNTGGSCCNVTFCFISRQLRYDFSYCTGVLSYRAGYKVAFNHLEAINFQGYYVNFKLAQPVEQEYCNRESITNNKRTVSPCNDFDITLGQYKTALVHVIRLNGDESSAWIYHLLNTDEQFFKPLIRRVALMTGENNSNYSTNAAPSKPLAVDPATLSLYSNDHSDPYSFAASKCLPTAPSHTVQYGNMNSEIVPVRYSETTSASTLSAPFTSYTIEQSQSAIGFNGGENSWQPEVFIAQQEAKPCSDVPQAVAVESTAVSNEGCTYRTADEANNNCRLQIQECFSEDNAQANQSEETTGSNAISSMYVVSEPEKMDSEGVPEKSESQYILSDLDLLFQ</sequence>
<organism evidence="2 3">
    <name type="scientific">Litomosoides sigmodontis</name>
    <name type="common">Filarial nematode worm</name>
    <dbReference type="NCBI Taxonomy" id="42156"/>
    <lineage>
        <taxon>Eukaryota</taxon>
        <taxon>Metazoa</taxon>
        <taxon>Ecdysozoa</taxon>
        <taxon>Nematoda</taxon>
        <taxon>Chromadorea</taxon>
        <taxon>Rhabditida</taxon>
        <taxon>Spirurina</taxon>
        <taxon>Spiruromorpha</taxon>
        <taxon>Filarioidea</taxon>
        <taxon>Onchocercidae</taxon>
        <taxon>Litomosoides</taxon>
    </lineage>
</organism>
<keyword evidence="3" id="KW-1185">Reference proteome</keyword>
<name>A0A3P6U7N9_LITSI</name>
<proteinExistence type="predicted"/>
<gene>
    <name evidence="2" type="ORF">NLS_LOCUS8101</name>
</gene>
<feature type="region of interest" description="Disordered" evidence="1">
    <location>
        <begin position="1"/>
        <end position="35"/>
    </location>
</feature>
<dbReference type="Proteomes" id="UP000277928">
    <property type="component" value="Unassembled WGS sequence"/>
</dbReference>
<reference evidence="2 3" key="1">
    <citation type="submission" date="2018-08" db="EMBL/GenBank/DDBJ databases">
        <authorList>
            <person name="Laetsch R D."/>
            <person name="Stevens L."/>
            <person name="Kumar S."/>
            <person name="Blaxter L. M."/>
        </authorList>
    </citation>
    <scope>NUCLEOTIDE SEQUENCE [LARGE SCALE GENOMIC DNA]</scope>
</reference>
<evidence type="ECO:0000313" key="3">
    <source>
        <dbReference type="Proteomes" id="UP000277928"/>
    </source>
</evidence>
<evidence type="ECO:0000256" key="1">
    <source>
        <dbReference type="SAM" id="MobiDB-lite"/>
    </source>
</evidence>